<name>A0A512L991_9PROT</name>
<feature type="transmembrane region" description="Helical" evidence="2">
    <location>
        <begin position="6"/>
        <end position="24"/>
    </location>
</feature>
<sequence length="56" mass="6309">MEWFSQNWVWVLFFAGMIAMHMFGHGGGSGGGHKDPKPSSKDREQRASKQGPDHQH</sequence>
<dbReference type="EMBL" id="BKAD01000023">
    <property type="protein sequence ID" value="GEP31049.1"/>
    <property type="molecule type" value="Genomic_DNA"/>
</dbReference>
<keyword evidence="2" id="KW-0812">Transmembrane</keyword>
<keyword evidence="4" id="KW-1185">Reference proteome</keyword>
<evidence type="ECO:0000313" key="3">
    <source>
        <dbReference type="EMBL" id="GEP31049.1"/>
    </source>
</evidence>
<dbReference type="Proteomes" id="UP000321337">
    <property type="component" value="Unassembled WGS sequence"/>
</dbReference>
<dbReference type="RefSeq" id="WP_147073678.1">
    <property type="nucleotide sequence ID" value="NZ_AP021884.1"/>
</dbReference>
<dbReference type="AlphaFoldDB" id="A0A512L991"/>
<accession>A0A512L991</accession>
<protein>
    <recommendedName>
        <fullName evidence="5">DUF2933 domain-containing protein</fullName>
    </recommendedName>
</protein>
<proteinExistence type="predicted"/>
<comment type="caution">
    <text evidence="3">The sequence shown here is derived from an EMBL/GenBank/DDBJ whole genome shotgun (WGS) entry which is preliminary data.</text>
</comment>
<evidence type="ECO:0000256" key="1">
    <source>
        <dbReference type="SAM" id="MobiDB-lite"/>
    </source>
</evidence>
<feature type="compositionally biased region" description="Basic and acidic residues" evidence="1">
    <location>
        <begin position="32"/>
        <end position="56"/>
    </location>
</feature>
<evidence type="ECO:0008006" key="5">
    <source>
        <dbReference type="Google" id="ProtNLM"/>
    </source>
</evidence>
<gene>
    <name evidence="3" type="ORF">TPL01_21870</name>
</gene>
<feature type="region of interest" description="Disordered" evidence="1">
    <location>
        <begin position="24"/>
        <end position="56"/>
    </location>
</feature>
<evidence type="ECO:0000313" key="4">
    <source>
        <dbReference type="Proteomes" id="UP000321337"/>
    </source>
</evidence>
<reference evidence="3 4" key="1">
    <citation type="submission" date="2019-07" db="EMBL/GenBank/DDBJ databases">
        <title>Whole genome shotgun sequence of Thiobacillus plumbophilus NBRC 107929.</title>
        <authorList>
            <person name="Hosoyama A."/>
            <person name="Uohara A."/>
            <person name="Ohji S."/>
            <person name="Ichikawa N."/>
        </authorList>
    </citation>
    <scope>NUCLEOTIDE SEQUENCE [LARGE SCALE GENOMIC DNA]</scope>
    <source>
        <strain evidence="3 4">NBRC 107929</strain>
    </source>
</reference>
<evidence type="ECO:0000256" key="2">
    <source>
        <dbReference type="SAM" id="Phobius"/>
    </source>
</evidence>
<organism evidence="3 4">
    <name type="scientific">Sulfuriferula plumbiphila</name>
    <dbReference type="NCBI Taxonomy" id="171865"/>
    <lineage>
        <taxon>Bacteria</taxon>
        <taxon>Pseudomonadati</taxon>
        <taxon>Pseudomonadota</taxon>
        <taxon>Betaproteobacteria</taxon>
        <taxon>Nitrosomonadales</taxon>
        <taxon>Sulfuricellaceae</taxon>
        <taxon>Sulfuriferula</taxon>
    </lineage>
</organism>
<keyword evidence="2" id="KW-0472">Membrane</keyword>
<keyword evidence="2" id="KW-1133">Transmembrane helix</keyword>